<dbReference type="OrthoDB" id="6235964at2759"/>
<dbReference type="InterPro" id="IPR036291">
    <property type="entry name" value="NAD(P)-bd_dom_sf"/>
</dbReference>
<proteinExistence type="predicted"/>
<evidence type="ECO:0000313" key="1">
    <source>
        <dbReference type="EMBL" id="KAJ4976076.1"/>
    </source>
</evidence>
<name>A0A9Q0KSU3_9MAGN</name>
<protein>
    <submittedName>
        <fullName evidence="1">Uncharacterized protein</fullName>
    </submittedName>
</protein>
<dbReference type="Proteomes" id="UP001141806">
    <property type="component" value="Unassembled WGS sequence"/>
</dbReference>
<dbReference type="AlphaFoldDB" id="A0A9Q0KSU3"/>
<dbReference type="PANTHER" id="PTHR43242">
    <property type="entry name" value="NAD(P)-BINDING ROSSMANN-FOLD SUPERFAMILY PROTEIN"/>
    <property type="match status" value="1"/>
</dbReference>
<dbReference type="Gene3D" id="3.40.50.720">
    <property type="entry name" value="NAD(P)-binding Rossmann-like Domain"/>
    <property type="match status" value="1"/>
</dbReference>
<dbReference type="SUPFAM" id="SSF51735">
    <property type="entry name" value="NAD(P)-binding Rossmann-fold domains"/>
    <property type="match status" value="1"/>
</dbReference>
<gene>
    <name evidence="1" type="ORF">NE237_001182</name>
</gene>
<comment type="caution">
    <text evidence="1">The sequence shown here is derived from an EMBL/GenBank/DDBJ whole genome shotgun (WGS) entry which is preliminary data.</text>
</comment>
<reference evidence="1" key="1">
    <citation type="journal article" date="2023" name="Plant J.">
        <title>The genome of the king protea, Protea cynaroides.</title>
        <authorList>
            <person name="Chang J."/>
            <person name="Duong T.A."/>
            <person name="Schoeman C."/>
            <person name="Ma X."/>
            <person name="Roodt D."/>
            <person name="Barker N."/>
            <person name="Li Z."/>
            <person name="Van de Peer Y."/>
            <person name="Mizrachi E."/>
        </authorList>
    </citation>
    <scope>NUCLEOTIDE SEQUENCE</scope>
    <source>
        <tissue evidence="1">Young leaves</tissue>
    </source>
</reference>
<evidence type="ECO:0000313" key="2">
    <source>
        <dbReference type="Proteomes" id="UP001141806"/>
    </source>
</evidence>
<sequence>MLNAGKTKRGLLKDEALWRDIERFILDEDEIISPLQVEEDDDEAASLSPIEETEEKMRFQQNVYSKVINCATLSVLRICEMDPAAAMATNVPSTLVKWLSIFGKSGSLLIHLSTDQGGEIIKMYWSSCLGYTLL</sequence>
<organism evidence="1 2">
    <name type="scientific">Protea cynaroides</name>
    <dbReference type="NCBI Taxonomy" id="273540"/>
    <lineage>
        <taxon>Eukaryota</taxon>
        <taxon>Viridiplantae</taxon>
        <taxon>Streptophyta</taxon>
        <taxon>Embryophyta</taxon>
        <taxon>Tracheophyta</taxon>
        <taxon>Spermatophyta</taxon>
        <taxon>Magnoliopsida</taxon>
        <taxon>Proteales</taxon>
        <taxon>Proteaceae</taxon>
        <taxon>Protea</taxon>
    </lineage>
</organism>
<accession>A0A9Q0KSU3</accession>
<keyword evidence="2" id="KW-1185">Reference proteome</keyword>
<dbReference type="PANTHER" id="PTHR43242:SF1">
    <property type="entry name" value="NAD(P)-BINDING ROSSMANN-FOLD SUPERFAMILY PROTEIN"/>
    <property type="match status" value="1"/>
</dbReference>
<dbReference type="EMBL" id="JAMYWD010000003">
    <property type="protein sequence ID" value="KAJ4976076.1"/>
    <property type="molecule type" value="Genomic_DNA"/>
</dbReference>